<protein>
    <submittedName>
        <fullName evidence="1">Uncharacterized protein</fullName>
    </submittedName>
</protein>
<dbReference type="EMBL" id="CADCVF010000001">
    <property type="protein sequence ID" value="CAA9442105.1"/>
    <property type="molecule type" value="Genomic_DNA"/>
</dbReference>
<gene>
    <name evidence="1" type="ORF">AVDCRST_MAG58-54</name>
</gene>
<organism evidence="1">
    <name type="scientific">uncultured Rubrobacteraceae bacterium</name>
    <dbReference type="NCBI Taxonomy" id="349277"/>
    <lineage>
        <taxon>Bacteria</taxon>
        <taxon>Bacillati</taxon>
        <taxon>Actinomycetota</taxon>
        <taxon>Rubrobacteria</taxon>
        <taxon>Rubrobacterales</taxon>
        <taxon>Rubrobacteraceae</taxon>
        <taxon>environmental samples</taxon>
    </lineage>
</organism>
<reference evidence="1" key="1">
    <citation type="submission" date="2020-02" db="EMBL/GenBank/DDBJ databases">
        <authorList>
            <person name="Meier V. D."/>
        </authorList>
    </citation>
    <scope>NUCLEOTIDE SEQUENCE</scope>
    <source>
        <strain evidence="1">AVDCRST_MAG58</strain>
    </source>
</reference>
<accession>A0A6J4QF06</accession>
<evidence type="ECO:0000313" key="1">
    <source>
        <dbReference type="EMBL" id="CAA9442105.1"/>
    </source>
</evidence>
<name>A0A6J4QF06_9ACTN</name>
<proteinExistence type="predicted"/>
<sequence>MSASPGQLQLYMSNASTERLVWCCGWRTVEVLLKAVEGGVLKC</sequence>
<dbReference type="AlphaFoldDB" id="A0A6J4QF06"/>